<gene>
    <name evidence="2" type="ORF">DMO24_12495</name>
    <name evidence="1" type="ORF">FHX36_000851</name>
</gene>
<accession>A0A323V8W9</accession>
<proteinExistence type="predicted"/>
<keyword evidence="3" id="KW-1185">Reference proteome</keyword>
<protein>
    <submittedName>
        <fullName evidence="2">Flavodoxin</fullName>
    </submittedName>
    <submittedName>
        <fullName evidence="1">NAD(P)H-dependent FMN reductase</fullName>
    </submittedName>
</protein>
<organism evidence="2 3">
    <name type="scientific">Modestobacter versicolor</name>
    <dbReference type="NCBI Taxonomy" id="429133"/>
    <lineage>
        <taxon>Bacteria</taxon>
        <taxon>Bacillati</taxon>
        <taxon>Actinomycetota</taxon>
        <taxon>Actinomycetes</taxon>
        <taxon>Geodermatophilales</taxon>
        <taxon>Geodermatophilaceae</taxon>
        <taxon>Modestobacter</taxon>
    </lineage>
</organism>
<evidence type="ECO:0000313" key="1">
    <source>
        <dbReference type="EMBL" id="MBB3675116.1"/>
    </source>
</evidence>
<evidence type="ECO:0000313" key="4">
    <source>
        <dbReference type="Proteomes" id="UP000580718"/>
    </source>
</evidence>
<evidence type="ECO:0000313" key="2">
    <source>
        <dbReference type="EMBL" id="PZA21021.1"/>
    </source>
</evidence>
<evidence type="ECO:0000313" key="3">
    <source>
        <dbReference type="Proteomes" id="UP000247602"/>
    </source>
</evidence>
<reference evidence="1 4" key="2">
    <citation type="submission" date="2020-08" db="EMBL/GenBank/DDBJ databases">
        <title>Sequencing the genomes of 1000 actinobacteria strains.</title>
        <authorList>
            <person name="Klenk H.-P."/>
        </authorList>
    </citation>
    <scope>NUCLEOTIDE SEQUENCE [LARGE SCALE GENOMIC DNA]</scope>
    <source>
        <strain evidence="1 4">DSM 16678</strain>
    </source>
</reference>
<dbReference type="RefSeq" id="WP_110552593.1">
    <property type="nucleotide sequence ID" value="NZ_JACIBU010000001.1"/>
</dbReference>
<comment type="caution">
    <text evidence="2">The sequence shown here is derived from an EMBL/GenBank/DDBJ whole genome shotgun (WGS) entry which is preliminary data.</text>
</comment>
<name>A0A323V8W9_9ACTN</name>
<dbReference type="Proteomes" id="UP000580718">
    <property type="component" value="Unassembled WGS sequence"/>
</dbReference>
<dbReference type="Gene3D" id="3.40.50.360">
    <property type="match status" value="1"/>
</dbReference>
<dbReference type="GO" id="GO:0016491">
    <property type="term" value="F:oxidoreductase activity"/>
    <property type="evidence" value="ECO:0007669"/>
    <property type="project" value="InterPro"/>
</dbReference>
<dbReference type="SUPFAM" id="SSF52218">
    <property type="entry name" value="Flavoproteins"/>
    <property type="match status" value="1"/>
</dbReference>
<dbReference type="AlphaFoldDB" id="A0A323V8W9"/>
<dbReference type="InterPro" id="IPR029039">
    <property type="entry name" value="Flavoprotein-like_sf"/>
</dbReference>
<sequence length="153" mass="15431">MPVLLVVHHTPSPALQAVLAAVREGAALVDDVELTVRPALSAGAADVLAADGVLLGTPANIGYMSGALKHFFDTVYHPCLDATAGLPYGVYVHGNDDTAGALTSVQRITGALRWRQVAAPLSLTGAPGPADLEAVRELAATVAVGLGQGSMGA</sequence>
<dbReference type="OrthoDB" id="5736081at2"/>
<dbReference type="EMBL" id="JACIBU010000001">
    <property type="protein sequence ID" value="MBB3675116.1"/>
    <property type="molecule type" value="Genomic_DNA"/>
</dbReference>
<dbReference type="Proteomes" id="UP000247602">
    <property type="component" value="Unassembled WGS sequence"/>
</dbReference>
<reference evidence="2 3" key="1">
    <citation type="submission" date="2018-06" db="EMBL/GenBank/DDBJ databases">
        <title>Draft genome sequence of Modestobacter versicolor CP153-2.</title>
        <authorList>
            <person name="Gundlapally S.R."/>
        </authorList>
    </citation>
    <scope>NUCLEOTIDE SEQUENCE [LARGE SCALE GENOMIC DNA]</scope>
    <source>
        <strain evidence="2 3">CP153-2</strain>
    </source>
</reference>
<dbReference type="EMBL" id="QKNV01000122">
    <property type="protein sequence ID" value="PZA21021.1"/>
    <property type="molecule type" value="Genomic_DNA"/>
</dbReference>